<dbReference type="RefSeq" id="WP_006702653.1">
    <property type="nucleotide sequence ID" value="NZ_KI391971.1"/>
</dbReference>
<feature type="transmembrane region" description="Helical" evidence="1">
    <location>
        <begin position="30"/>
        <end position="48"/>
    </location>
</feature>
<protein>
    <submittedName>
        <fullName evidence="2">Uncharacterized protein</fullName>
    </submittedName>
</protein>
<dbReference type="Proteomes" id="UP000002939">
    <property type="component" value="Unassembled WGS sequence"/>
</dbReference>
<sequence length="54" mass="6244">MKKTSILLAVLYVIYLFIIFNIFYHDKKVLVIFASIGLAIFAATIKRIKISDHE</sequence>
<keyword evidence="3" id="KW-1185">Reference proteome</keyword>
<comment type="caution">
    <text evidence="2">The sequence shown here is derived from an EMBL/GenBank/DDBJ whole genome shotgun (WGS) entry which is preliminary data.</text>
</comment>
<evidence type="ECO:0000256" key="1">
    <source>
        <dbReference type="SAM" id="Phobius"/>
    </source>
</evidence>
<keyword evidence="1" id="KW-0812">Transmembrane</keyword>
<dbReference type="STRING" id="626369.HMPREF0446_00379"/>
<feature type="transmembrane region" description="Helical" evidence="1">
    <location>
        <begin position="7"/>
        <end position="24"/>
    </location>
</feature>
<keyword evidence="1" id="KW-0472">Membrane</keyword>
<reference evidence="2" key="2">
    <citation type="submission" date="2011-10" db="EMBL/GenBank/DDBJ databases">
        <title>The Genome Sequence of Granulicatella elegans ATCC 700633.</title>
        <authorList>
            <consortium name="The Broad Institute Genome Sequencing Platform"/>
            <consortium name="The Broad Institute Genome Sequencing Center for Infectious Disease"/>
            <person name="Earl A."/>
            <person name="Ward D."/>
            <person name="Feldgarden M."/>
            <person name="Gevers D."/>
            <person name="Sibley C.D."/>
            <person name="Field T.R."/>
            <person name="Grinwis M."/>
            <person name="Eshaghurshan C.S."/>
            <person name="Surette M.G."/>
            <person name="Young S.K."/>
            <person name="Zeng Q."/>
            <person name="Gargeya S."/>
            <person name="Fitzgerald M."/>
            <person name="Haas B."/>
            <person name="Abouelleil A."/>
            <person name="Alvarado L."/>
            <person name="Arachchi H.M."/>
            <person name="Berlin A."/>
            <person name="Brown A."/>
            <person name="Chapman S.B."/>
            <person name="Chen Z."/>
            <person name="Dunbar C."/>
            <person name="Freedman E."/>
            <person name="Gearin G."/>
            <person name="Goldberg J."/>
            <person name="Griggs A."/>
            <person name="Gujja S."/>
            <person name="Heiman D."/>
            <person name="Howarth C."/>
            <person name="Larson L."/>
            <person name="Lui A."/>
            <person name="MacDonald P.J.P."/>
            <person name="Montmayeur A."/>
            <person name="Murphy C."/>
            <person name="Neiman D."/>
            <person name="Pearson M."/>
            <person name="Priest M."/>
            <person name="Roberts A."/>
            <person name="Saif S."/>
            <person name="Shea T."/>
            <person name="Shenoy N."/>
            <person name="Sisk P."/>
            <person name="Stolte C."/>
            <person name="Sykes S."/>
            <person name="Wortman J."/>
            <person name="Nusbaum C."/>
            <person name="Birren B."/>
        </authorList>
    </citation>
    <scope>NUCLEOTIDE SEQUENCE [LARGE SCALE GENOMIC DNA]</scope>
    <source>
        <strain evidence="2">ATCC 700633</strain>
    </source>
</reference>
<evidence type="ECO:0000313" key="2">
    <source>
        <dbReference type="EMBL" id="EEW93497.1"/>
    </source>
</evidence>
<reference evidence="2" key="1">
    <citation type="submission" date="2009-09" db="EMBL/GenBank/DDBJ databases">
        <authorList>
            <consortium name="The Broad Institute Genome Sequencing Platform"/>
            <person name="Ward D."/>
            <person name="Feldgarden M."/>
            <person name="Earl A."/>
            <person name="Young S.K."/>
            <person name="Zeng Q."/>
            <person name="Koehrsen M."/>
            <person name="Alvarado L."/>
            <person name="Berlin A."/>
            <person name="Bochicchio J."/>
            <person name="Borenstein D."/>
            <person name="Chapman S.B."/>
            <person name="Chen Z."/>
            <person name="Engels R."/>
            <person name="Freedman E."/>
            <person name="Gellesch M."/>
            <person name="Goldberg J."/>
            <person name="Griggs A."/>
            <person name="Gujja S."/>
            <person name="Heilman E."/>
            <person name="Heiman D."/>
            <person name="Hepburn T."/>
            <person name="Howarth C."/>
            <person name="Jen D."/>
            <person name="Larson L."/>
            <person name="Lewis B."/>
            <person name="Mehta T."/>
            <person name="Park D."/>
            <person name="Pearson M."/>
            <person name="Roberts A."/>
            <person name="Saif S."/>
            <person name="Shea T."/>
            <person name="Shenoy N."/>
            <person name="Sisk P."/>
            <person name="Stolte C."/>
            <person name="Sykes S."/>
            <person name="Thomson T."/>
            <person name="Walk T."/>
            <person name="White J."/>
            <person name="Yandava C."/>
            <person name="Sibley C.D."/>
            <person name="Field T.R."/>
            <person name="Grinwis M."/>
            <person name="Eshaghurshan C.S."/>
            <person name="Surette M.G."/>
            <person name="Haas B."/>
            <person name="Nusbaum C."/>
            <person name="Birren B."/>
        </authorList>
    </citation>
    <scope>NUCLEOTIDE SEQUENCE [LARGE SCALE GENOMIC DNA]</scope>
    <source>
        <strain evidence="2">ATCC 700633</strain>
    </source>
</reference>
<dbReference type="AlphaFoldDB" id="D0BK94"/>
<proteinExistence type="predicted"/>
<evidence type="ECO:0000313" key="3">
    <source>
        <dbReference type="Proteomes" id="UP000002939"/>
    </source>
</evidence>
<dbReference type="EMBL" id="ACRF02000013">
    <property type="protein sequence ID" value="EEW93497.1"/>
    <property type="molecule type" value="Genomic_DNA"/>
</dbReference>
<dbReference type="HOGENOM" id="CLU_3043923_0_0_9"/>
<name>D0BK94_9LACT</name>
<accession>D0BK94</accession>
<organism evidence="2 3">
    <name type="scientific">Granulicatella elegans ATCC 700633</name>
    <dbReference type="NCBI Taxonomy" id="626369"/>
    <lineage>
        <taxon>Bacteria</taxon>
        <taxon>Bacillati</taxon>
        <taxon>Bacillota</taxon>
        <taxon>Bacilli</taxon>
        <taxon>Lactobacillales</taxon>
        <taxon>Carnobacteriaceae</taxon>
        <taxon>Granulicatella</taxon>
    </lineage>
</organism>
<gene>
    <name evidence="2" type="ORF">HMPREF0446_00379</name>
</gene>
<keyword evidence="1" id="KW-1133">Transmembrane helix</keyword>